<dbReference type="Proteomes" id="UP000887579">
    <property type="component" value="Unplaced"/>
</dbReference>
<sequence>METMMIAIIINGIWIFGFLLSSWTIFIQCSFRRKKKEPPPSSLLNPPSPHTILQQRNSTSIPTTTPLSSGGGAFQNAKNPLEFAEMTQSTQSIRGSPENDHSKPPAKHTAAVATNKNKSKASKISNKKNRSKMKKVEKHEPSIIKTAHLPAAGAKKDGSKLKSVQMVVERTQEDSYISPSLRAVQEWEKKMRQDFPEISERTQPLESSVKRIELTETLFSDQLHSPSNFSSHDNLLHEDNHQGHEDNMTMSLSTHSTINAKTNIDKTTTKSSRYIPAQHQEVSTPPLTTKSTATGIGGRKKTDEDDCNTARLPELKVTRT</sequence>
<evidence type="ECO:0000313" key="2">
    <source>
        <dbReference type="WBParaSite" id="ES5_v2.g655.t1"/>
    </source>
</evidence>
<accession>A0AC34GPY4</accession>
<organism evidence="1 2">
    <name type="scientific">Panagrolaimus sp. ES5</name>
    <dbReference type="NCBI Taxonomy" id="591445"/>
    <lineage>
        <taxon>Eukaryota</taxon>
        <taxon>Metazoa</taxon>
        <taxon>Ecdysozoa</taxon>
        <taxon>Nematoda</taxon>
        <taxon>Chromadorea</taxon>
        <taxon>Rhabditida</taxon>
        <taxon>Tylenchina</taxon>
        <taxon>Panagrolaimomorpha</taxon>
        <taxon>Panagrolaimoidea</taxon>
        <taxon>Panagrolaimidae</taxon>
        <taxon>Panagrolaimus</taxon>
    </lineage>
</organism>
<reference evidence="2" key="1">
    <citation type="submission" date="2022-11" db="UniProtKB">
        <authorList>
            <consortium name="WormBaseParasite"/>
        </authorList>
    </citation>
    <scope>IDENTIFICATION</scope>
</reference>
<proteinExistence type="predicted"/>
<name>A0AC34GPY4_9BILA</name>
<dbReference type="WBParaSite" id="ES5_v2.g655.t1">
    <property type="protein sequence ID" value="ES5_v2.g655.t1"/>
    <property type="gene ID" value="ES5_v2.g655"/>
</dbReference>
<evidence type="ECO:0000313" key="1">
    <source>
        <dbReference type="Proteomes" id="UP000887579"/>
    </source>
</evidence>
<protein>
    <submittedName>
        <fullName evidence="2">Uncharacterized protein</fullName>
    </submittedName>
</protein>